<keyword evidence="2" id="KW-1185">Reference proteome</keyword>
<protein>
    <submittedName>
        <fullName evidence="1">Uncharacterized protein</fullName>
    </submittedName>
</protein>
<evidence type="ECO:0000313" key="2">
    <source>
        <dbReference type="Proteomes" id="UP000015104"/>
    </source>
</evidence>
<name>A0A158P4J3_TETUR</name>
<dbReference type="Proteomes" id="UP000015104">
    <property type="component" value="Unassembled WGS sequence"/>
</dbReference>
<dbReference type="EMBL" id="CAEY01001347">
    <property type="status" value="NOT_ANNOTATED_CDS"/>
    <property type="molecule type" value="Genomic_DNA"/>
</dbReference>
<organism evidence="1 2">
    <name type="scientific">Tetranychus urticae</name>
    <name type="common">Two-spotted spider mite</name>
    <dbReference type="NCBI Taxonomy" id="32264"/>
    <lineage>
        <taxon>Eukaryota</taxon>
        <taxon>Metazoa</taxon>
        <taxon>Ecdysozoa</taxon>
        <taxon>Arthropoda</taxon>
        <taxon>Chelicerata</taxon>
        <taxon>Arachnida</taxon>
        <taxon>Acari</taxon>
        <taxon>Acariformes</taxon>
        <taxon>Trombidiformes</taxon>
        <taxon>Prostigmata</taxon>
        <taxon>Eleutherengona</taxon>
        <taxon>Raphignathae</taxon>
        <taxon>Tetranychoidea</taxon>
        <taxon>Tetranychidae</taxon>
        <taxon>Tetranychus</taxon>
    </lineage>
</organism>
<accession>A0A158P4J3</accession>
<evidence type="ECO:0000313" key="1">
    <source>
        <dbReference type="EnsemblMetazoa" id="tetur04g00560.1"/>
    </source>
</evidence>
<sequence>MCKELCLQLSRGIFTLVTPIIGPSYETLVSYSNTFQVSSKCFTLVNLK</sequence>
<reference evidence="2" key="1">
    <citation type="submission" date="2011-08" db="EMBL/GenBank/DDBJ databases">
        <authorList>
            <person name="Rombauts S."/>
        </authorList>
    </citation>
    <scope>NUCLEOTIDE SEQUENCE</scope>
    <source>
        <strain evidence="2">London</strain>
    </source>
</reference>
<dbReference type="AlphaFoldDB" id="A0A158P4J3"/>
<proteinExistence type="predicted"/>
<reference evidence="1" key="2">
    <citation type="submission" date="2016-04" db="UniProtKB">
        <authorList>
            <consortium name="EnsemblMetazoa"/>
        </authorList>
    </citation>
    <scope>IDENTIFICATION</scope>
</reference>
<dbReference type="EnsemblMetazoa" id="tetur04g00560.1">
    <property type="protein sequence ID" value="tetur04g00560.1"/>
    <property type="gene ID" value="tetur04g00560"/>
</dbReference>